<evidence type="ECO:0000256" key="8">
    <source>
        <dbReference type="ARBA" id="ARBA00022777"/>
    </source>
</evidence>
<dbReference type="PANTHER" id="PTHR45436:SF14">
    <property type="entry name" value="SENSOR PROTEIN QSEC"/>
    <property type="match status" value="1"/>
</dbReference>
<dbReference type="GO" id="GO:0005524">
    <property type="term" value="F:ATP binding"/>
    <property type="evidence" value="ECO:0007669"/>
    <property type="project" value="UniProtKB-KW"/>
</dbReference>
<evidence type="ECO:0000256" key="9">
    <source>
        <dbReference type="ARBA" id="ARBA00022840"/>
    </source>
</evidence>
<evidence type="ECO:0000256" key="12">
    <source>
        <dbReference type="SAM" id="Phobius"/>
    </source>
</evidence>
<dbReference type="PANTHER" id="PTHR45436">
    <property type="entry name" value="SENSOR HISTIDINE KINASE YKOH"/>
    <property type="match status" value="1"/>
</dbReference>
<evidence type="ECO:0000256" key="1">
    <source>
        <dbReference type="ARBA" id="ARBA00000085"/>
    </source>
</evidence>
<keyword evidence="12" id="KW-0472">Membrane</keyword>
<organism evidence="15 16">
    <name type="scientific">Paracoccus laeviglucosivorans</name>
    <dbReference type="NCBI Taxonomy" id="1197861"/>
    <lineage>
        <taxon>Bacteria</taxon>
        <taxon>Pseudomonadati</taxon>
        <taxon>Pseudomonadota</taxon>
        <taxon>Alphaproteobacteria</taxon>
        <taxon>Rhodobacterales</taxon>
        <taxon>Paracoccaceae</taxon>
        <taxon>Paracoccus</taxon>
    </lineage>
</organism>
<reference evidence="15 16" key="1">
    <citation type="submission" date="2017-05" db="EMBL/GenBank/DDBJ databases">
        <authorList>
            <person name="Varghese N."/>
            <person name="Submissions S."/>
        </authorList>
    </citation>
    <scope>NUCLEOTIDE SEQUENCE [LARGE SCALE GENOMIC DNA]</scope>
    <source>
        <strain evidence="15 16">DSM 100094</strain>
    </source>
</reference>
<dbReference type="SUPFAM" id="SSF55874">
    <property type="entry name" value="ATPase domain of HSP90 chaperone/DNA topoisomerase II/histidine kinase"/>
    <property type="match status" value="1"/>
</dbReference>
<dbReference type="SMART" id="SM00387">
    <property type="entry name" value="HATPase_c"/>
    <property type="match status" value="1"/>
</dbReference>
<accession>A0A521F2A8</accession>
<evidence type="ECO:0000256" key="2">
    <source>
        <dbReference type="ARBA" id="ARBA00004141"/>
    </source>
</evidence>
<dbReference type="InterPro" id="IPR005467">
    <property type="entry name" value="His_kinase_dom"/>
</dbReference>
<dbReference type="SMART" id="SM00388">
    <property type="entry name" value="HisKA"/>
    <property type="match status" value="1"/>
</dbReference>
<feature type="domain" description="HAMP" evidence="14">
    <location>
        <begin position="158"/>
        <end position="210"/>
    </location>
</feature>
<dbReference type="InterPro" id="IPR036890">
    <property type="entry name" value="HATPase_C_sf"/>
</dbReference>
<keyword evidence="5" id="KW-0808">Transferase</keyword>
<dbReference type="AlphaFoldDB" id="A0A521F2A8"/>
<sequence length="422" mass="46011">MRKSSLLRDLVGGFGAGIIVVWFVAMFVGWIALREELDEIYDASLARVADHVLSISDRSGGGTRGSDLFVELTAPDGTVQFRSPGTDSTLFSMAADQGFSEAGDMRVLTLHNPDGSALRVADPLKERREAARETLVAMLLPSVLLLPLAFLATRAFIRRRLAPIRALSAEVEGRSAADLHPIDAPATPEELEPVRDAINRLMARLSDAFEAERSFSSNAAHELRTPIAAAYAQTQLLIDKADDPAIRSRAEAIARTMQRLSRLSAKLLELARAEVVRDDDPGLHDLAPVLRLVASDCKGGHRYDIPDHPVMVRMDVDVFAPMARNLIENAELHGQQPVTIRLTKQLFQVSNHGQMVAPDKLARLTRRFERAGSREIGSGLGLAIVDTLAQNAGGWLELQSPIPGSVDGFRATVHFGPMRQDS</sequence>
<feature type="domain" description="Histidine kinase" evidence="13">
    <location>
        <begin position="218"/>
        <end position="419"/>
    </location>
</feature>
<dbReference type="InterPro" id="IPR003661">
    <property type="entry name" value="HisK_dim/P_dom"/>
</dbReference>
<dbReference type="Pfam" id="PF00512">
    <property type="entry name" value="HisKA"/>
    <property type="match status" value="1"/>
</dbReference>
<evidence type="ECO:0000259" key="13">
    <source>
        <dbReference type="PROSITE" id="PS50109"/>
    </source>
</evidence>
<dbReference type="CDD" id="cd00082">
    <property type="entry name" value="HisKA"/>
    <property type="match status" value="1"/>
</dbReference>
<keyword evidence="10 12" id="KW-1133">Transmembrane helix</keyword>
<dbReference type="Pfam" id="PF02518">
    <property type="entry name" value="HATPase_c"/>
    <property type="match status" value="1"/>
</dbReference>
<gene>
    <name evidence="15" type="ORF">SAMN06265221_11769</name>
</gene>
<keyword evidence="9" id="KW-0067">ATP-binding</keyword>
<dbReference type="EMBL" id="FXTK01000017">
    <property type="protein sequence ID" value="SMO90338.1"/>
    <property type="molecule type" value="Genomic_DNA"/>
</dbReference>
<evidence type="ECO:0000256" key="6">
    <source>
        <dbReference type="ARBA" id="ARBA00022692"/>
    </source>
</evidence>
<evidence type="ECO:0000256" key="5">
    <source>
        <dbReference type="ARBA" id="ARBA00022679"/>
    </source>
</evidence>
<dbReference type="InterPro" id="IPR003594">
    <property type="entry name" value="HATPase_dom"/>
</dbReference>
<dbReference type="SUPFAM" id="SSF47384">
    <property type="entry name" value="Homodimeric domain of signal transducing histidine kinase"/>
    <property type="match status" value="1"/>
</dbReference>
<evidence type="ECO:0000256" key="4">
    <source>
        <dbReference type="ARBA" id="ARBA00022553"/>
    </source>
</evidence>
<dbReference type="EC" id="2.7.13.3" evidence="3"/>
<evidence type="ECO:0000313" key="15">
    <source>
        <dbReference type="EMBL" id="SMO90338.1"/>
    </source>
</evidence>
<dbReference type="GO" id="GO:0000155">
    <property type="term" value="F:phosphorelay sensor kinase activity"/>
    <property type="evidence" value="ECO:0007669"/>
    <property type="project" value="InterPro"/>
</dbReference>
<proteinExistence type="predicted"/>
<evidence type="ECO:0000256" key="10">
    <source>
        <dbReference type="ARBA" id="ARBA00022989"/>
    </source>
</evidence>
<evidence type="ECO:0000259" key="14">
    <source>
        <dbReference type="PROSITE" id="PS50885"/>
    </source>
</evidence>
<evidence type="ECO:0000313" key="16">
    <source>
        <dbReference type="Proteomes" id="UP000319014"/>
    </source>
</evidence>
<dbReference type="OrthoDB" id="9809766at2"/>
<evidence type="ECO:0000256" key="7">
    <source>
        <dbReference type="ARBA" id="ARBA00022741"/>
    </source>
</evidence>
<comment type="subcellular location">
    <subcellularLocation>
        <location evidence="2">Membrane</location>
        <topology evidence="2">Multi-pass membrane protein</topology>
    </subcellularLocation>
</comment>
<dbReference type="InterPro" id="IPR036097">
    <property type="entry name" value="HisK_dim/P_sf"/>
</dbReference>
<comment type="catalytic activity">
    <reaction evidence="1">
        <text>ATP + protein L-histidine = ADP + protein N-phospho-L-histidine.</text>
        <dbReference type="EC" id="2.7.13.3"/>
    </reaction>
</comment>
<dbReference type="RefSeq" id="WP_142664215.1">
    <property type="nucleotide sequence ID" value="NZ_FXTK01000017.1"/>
</dbReference>
<evidence type="ECO:0000256" key="3">
    <source>
        <dbReference type="ARBA" id="ARBA00012438"/>
    </source>
</evidence>
<keyword evidence="11" id="KW-0902">Two-component regulatory system</keyword>
<dbReference type="GO" id="GO:0005886">
    <property type="term" value="C:plasma membrane"/>
    <property type="evidence" value="ECO:0007669"/>
    <property type="project" value="TreeGrafter"/>
</dbReference>
<keyword evidence="6 12" id="KW-0812">Transmembrane</keyword>
<keyword evidence="16" id="KW-1185">Reference proteome</keyword>
<dbReference type="Gene3D" id="3.30.565.10">
    <property type="entry name" value="Histidine kinase-like ATPase, C-terminal domain"/>
    <property type="match status" value="1"/>
</dbReference>
<name>A0A521F2A8_9RHOB</name>
<dbReference type="PROSITE" id="PS50109">
    <property type="entry name" value="HIS_KIN"/>
    <property type="match status" value="1"/>
</dbReference>
<keyword evidence="7" id="KW-0547">Nucleotide-binding</keyword>
<dbReference type="Proteomes" id="UP000319014">
    <property type="component" value="Unassembled WGS sequence"/>
</dbReference>
<keyword evidence="8 15" id="KW-0418">Kinase</keyword>
<dbReference type="InterPro" id="IPR050428">
    <property type="entry name" value="TCS_sensor_his_kinase"/>
</dbReference>
<protein>
    <recommendedName>
        <fullName evidence="3">histidine kinase</fullName>
        <ecNumber evidence="3">2.7.13.3</ecNumber>
    </recommendedName>
</protein>
<dbReference type="Gene3D" id="1.10.287.130">
    <property type="match status" value="1"/>
</dbReference>
<evidence type="ECO:0000256" key="11">
    <source>
        <dbReference type="ARBA" id="ARBA00023012"/>
    </source>
</evidence>
<feature type="transmembrane region" description="Helical" evidence="12">
    <location>
        <begin position="135"/>
        <end position="157"/>
    </location>
</feature>
<dbReference type="PROSITE" id="PS50885">
    <property type="entry name" value="HAMP"/>
    <property type="match status" value="1"/>
</dbReference>
<feature type="transmembrane region" description="Helical" evidence="12">
    <location>
        <begin position="12"/>
        <end position="33"/>
    </location>
</feature>
<dbReference type="InterPro" id="IPR003660">
    <property type="entry name" value="HAMP_dom"/>
</dbReference>
<keyword evidence="4" id="KW-0597">Phosphoprotein</keyword>